<gene>
    <name evidence="2" type="ORF">GSF08_09710</name>
</gene>
<accession>A0A6N8U8K2</accession>
<reference evidence="2 3" key="2">
    <citation type="submission" date="2020-01" db="EMBL/GenBank/DDBJ databases">
        <title>Clostridiaceae sp. nov. isolated from the gut of human by culturomics.</title>
        <authorList>
            <person name="Chang Y."/>
        </authorList>
    </citation>
    <scope>NUCLEOTIDE SEQUENCE [LARGE SCALE GENOMIC DNA]</scope>
    <source>
        <strain evidence="2 3">DONG20-135</strain>
    </source>
</reference>
<organism evidence="2 3">
    <name type="scientific">Copranaerobaculum intestinale</name>
    <dbReference type="NCBI Taxonomy" id="2692629"/>
    <lineage>
        <taxon>Bacteria</taxon>
        <taxon>Bacillati</taxon>
        <taxon>Bacillota</taxon>
        <taxon>Erysipelotrichia</taxon>
        <taxon>Erysipelotrichales</taxon>
        <taxon>Erysipelotrichaceae</taxon>
        <taxon>Copranaerobaculum</taxon>
    </lineage>
</organism>
<dbReference type="InterPro" id="IPR053827">
    <property type="entry name" value="Gp10_C"/>
</dbReference>
<dbReference type="RefSeq" id="WP_160625603.1">
    <property type="nucleotide sequence ID" value="NZ_WUUQ01000004.1"/>
</dbReference>
<reference evidence="2 3" key="1">
    <citation type="submission" date="2019-12" db="EMBL/GenBank/DDBJ databases">
        <authorList>
            <person name="Yang R."/>
        </authorList>
    </citation>
    <scope>NUCLEOTIDE SEQUENCE [LARGE SCALE GENOMIC DNA]</scope>
    <source>
        <strain evidence="2 3">DONG20-135</strain>
    </source>
</reference>
<comment type="caution">
    <text evidence="2">The sequence shown here is derived from an EMBL/GenBank/DDBJ whole genome shotgun (WGS) entry which is preliminary data.</text>
</comment>
<evidence type="ECO:0000313" key="2">
    <source>
        <dbReference type="EMBL" id="MXQ74211.1"/>
    </source>
</evidence>
<sequence>MMYMINGKEACMYAIGDFASFPEGIDPNQKFSGTHWQRIKGRMIVGVDENQDEFNSVNKIGGSKELQEHSHGTPIPNSGGPYSFKGYSINSNYGGSENTTFKTWWALWMTSVSGKGDSGNLPPYITKFLWERVA</sequence>
<dbReference type="EMBL" id="WUUQ01000004">
    <property type="protein sequence ID" value="MXQ74211.1"/>
    <property type="molecule type" value="Genomic_DNA"/>
</dbReference>
<protein>
    <recommendedName>
        <fullName evidence="1">Baseplate structural protein Gp10 C-terminal domain-containing protein</fullName>
    </recommendedName>
</protein>
<evidence type="ECO:0000259" key="1">
    <source>
        <dbReference type="Pfam" id="PF21939"/>
    </source>
</evidence>
<keyword evidence="3" id="KW-1185">Reference proteome</keyword>
<dbReference type="Proteomes" id="UP000434036">
    <property type="component" value="Unassembled WGS sequence"/>
</dbReference>
<dbReference type="Pfam" id="PF21939">
    <property type="entry name" value="Gp10_C"/>
    <property type="match status" value="1"/>
</dbReference>
<name>A0A6N8U8K2_9FIRM</name>
<proteinExistence type="predicted"/>
<evidence type="ECO:0000313" key="3">
    <source>
        <dbReference type="Proteomes" id="UP000434036"/>
    </source>
</evidence>
<dbReference type="AlphaFoldDB" id="A0A6N8U8K2"/>
<feature type="domain" description="Baseplate structural protein Gp10 C-terminal" evidence="1">
    <location>
        <begin position="12"/>
        <end position="133"/>
    </location>
</feature>